<dbReference type="EMBL" id="FPBL01000002">
    <property type="protein sequence ID" value="SFU44954.1"/>
    <property type="molecule type" value="Genomic_DNA"/>
</dbReference>
<reference evidence="12 13" key="1">
    <citation type="submission" date="2016-10" db="EMBL/GenBank/DDBJ databases">
        <authorList>
            <person name="de Groot N.N."/>
        </authorList>
    </citation>
    <scope>NUCLEOTIDE SEQUENCE [LARGE SCALE GENOMIC DNA]</scope>
    <source>
        <strain evidence="12 13">Nm24</strain>
    </source>
</reference>
<comment type="subcellular location">
    <subcellularLocation>
        <location evidence="2">Cytoplasm</location>
    </subcellularLocation>
</comment>
<evidence type="ECO:0000259" key="11">
    <source>
        <dbReference type="Pfam" id="PF02108"/>
    </source>
</evidence>
<gene>
    <name evidence="12" type="ORF">SAMN05216339_102305</name>
</gene>
<dbReference type="InterPro" id="IPR018035">
    <property type="entry name" value="Flagellar_FliH/T3SS_HrpE"/>
</dbReference>
<evidence type="ECO:0000256" key="9">
    <source>
        <dbReference type="ARBA" id="ARBA00023225"/>
    </source>
</evidence>
<dbReference type="PRINTS" id="PR01003">
    <property type="entry name" value="FLGFLIH"/>
</dbReference>
<dbReference type="PANTHER" id="PTHR34982:SF1">
    <property type="entry name" value="FLAGELLAR ASSEMBLY PROTEIN FLIH"/>
    <property type="match status" value="1"/>
</dbReference>
<feature type="domain" description="Flagellar assembly protein FliH/Type III secretion system HrpE" evidence="11">
    <location>
        <begin position="101"/>
        <end position="227"/>
    </location>
</feature>
<dbReference type="GO" id="GO:0003774">
    <property type="term" value="F:cytoskeletal motor activity"/>
    <property type="evidence" value="ECO:0007669"/>
    <property type="project" value="InterPro"/>
</dbReference>
<name>A0A1I7G919_9PROT</name>
<keyword evidence="9" id="KW-1006">Bacterial flagellum protein export</keyword>
<dbReference type="PANTHER" id="PTHR34982">
    <property type="entry name" value="YOP PROTEINS TRANSLOCATION PROTEIN L"/>
    <property type="match status" value="1"/>
</dbReference>
<dbReference type="GO" id="GO:0015031">
    <property type="term" value="P:protein transport"/>
    <property type="evidence" value="ECO:0007669"/>
    <property type="project" value="UniProtKB-KW"/>
</dbReference>
<dbReference type="InterPro" id="IPR051472">
    <property type="entry name" value="T3SS_Stator/FliH"/>
</dbReference>
<evidence type="ECO:0000256" key="5">
    <source>
        <dbReference type="ARBA" id="ARBA00022448"/>
    </source>
</evidence>
<evidence type="ECO:0000313" key="13">
    <source>
        <dbReference type="Proteomes" id="UP000183926"/>
    </source>
</evidence>
<evidence type="ECO:0000256" key="2">
    <source>
        <dbReference type="ARBA" id="ARBA00004496"/>
    </source>
</evidence>
<feature type="compositionally biased region" description="Polar residues" evidence="10">
    <location>
        <begin position="35"/>
        <end position="49"/>
    </location>
</feature>
<evidence type="ECO:0000313" key="12">
    <source>
        <dbReference type="EMBL" id="SFU44954.1"/>
    </source>
</evidence>
<evidence type="ECO:0000256" key="4">
    <source>
        <dbReference type="ARBA" id="ARBA00016507"/>
    </source>
</evidence>
<dbReference type="InterPro" id="IPR000563">
    <property type="entry name" value="Flag_FliH"/>
</dbReference>
<dbReference type="Proteomes" id="UP000183926">
    <property type="component" value="Unassembled WGS sequence"/>
</dbReference>
<dbReference type="GO" id="GO:0044781">
    <property type="term" value="P:bacterial-type flagellum organization"/>
    <property type="evidence" value="ECO:0007669"/>
    <property type="project" value="UniProtKB-KW"/>
</dbReference>
<keyword evidence="5" id="KW-0813">Transport</keyword>
<protein>
    <recommendedName>
        <fullName evidence="4">Flagellar assembly protein FliH</fullName>
    </recommendedName>
</protein>
<organism evidence="12 13">
    <name type="scientific">Nitrosomonas eutropha</name>
    <dbReference type="NCBI Taxonomy" id="916"/>
    <lineage>
        <taxon>Bacteria</taxon>
        <taxon>Pseudomonadati</taxon>
        <taxon>Pseudomonadota</taxon>
        <taxon>Betaproteobacteria</taxon>
        <taxon>Nitrosomonadales</taxon>
        <taxon>Nitrosomonadaceae</taxon>
        <taxon>Nitrosomonas</taxon>
    </lineage>
</organism>
<keyword evidence="7" id="KW-1005">Bacterial flagellum biogenesis</keyword>
<sequence>MEAAYVIPKKDLSSWQKWEFGSLDPLKSRQKTESSQKTPQTTKPISQPEKQVISDREATGQDTIVLPTAEQIEQIYQQAHEEGKTAGYQEGMEQAKQTVTAEAQRFQTLADTFAREVKDIDQTMAQDLLALAIDLARKITGQALQIKPELILPIVEDALRQLPSVSQPIRLTLHPDDAAHIRTHLEDYPAHPKWHVHEDAQIEPGGCRVESGGCEVDATLATRWQRILAALSQDQDWLT</sequence>
<proteinExistence type="inferred from homology"/>
<comment type="function">
    <text evidence="1">Needed for flagellar regrowth and assembly.</text>
</comment>
<accession>A0A1I7G919</accession>
<evidence type="ECO:0000256" key="7">
    <source>
        <dbReference type="ARBA" id="ARBA00022795"/>
    </source>
</evidence>
<keyword evidence="6" id="KW-0963">Cytoplasm</keyword>
<evidence type="ECO:0000256" key="6">
    <source>
        <dbReference type="ARBA" id="ARBA00022490"/>
    </source>
</evidence>
<keyword evidence="12" id="KW-0282">Flagellum</keyword>
<dbReference type="GO" id="GO:0005829">
    <property type="term" value="C:cytosol"/>
    <property type="evidence" value="ECO:0007669"/>
    <property type="project" value="TreeGrafter"/>
</dbReference>
<keyword evidence="12" id="KW-0966">Cell projection</keyword>
<feature type="region of interest" description="Disordered" evidence="10">
    <location>
        <begin position="23"/>
        <end position="57"/>
    </location>
</feature>
<dbReference type="Pfam" id="PF02108">
    <property type="entry name" value="FliH"/>
    <property type="match status" value="1"/>
</dbReference>
<evidence type="ECO:0000256" key="3">
    <source>
        <dbReference type="ARBA" id="ARBA00006602"/>
    </source>
</evidence>
<dbReference type="AlphaFoldDB" id="A0A1I7G919"/>
<dbReference type="GO" id="GO:0009288">
    <property type="term" value="C:bacterial-type flagellum"/>
    <property type="evidence" value="ECO:0007669"/>
    <property type="project" value="InterPro"/>
</dbReference>
<comment type="similarity">
    <text evidence="3">Belongs to the FliH family.</text>
</comment>
<dbReference type="GO" id="GO:0071973">
    <property type="term" value="P:bacterial-type flagellum-dependent cell motility"/>
    <property type="evidence" value="ECO:0007669"/>
    <property type="project" value="InterPro"/>
</dbReference>
<evidence type="ECO:0000256" key="1">
    <source>
        <dbReference type="ARBA" id="ARBA00003041"/>
    </source>
</evidence>
<keyword evidence="8" id="KW-0653">Protein transport</keyword>
<dbReference type="RefSeq" id="WP_074927325.1">
    <property type="nucleotide sequence ID" value="NZ_FPBL01000002.1"/>
</dbReference>
<evidence type="ECO:0000256" key="8">
    <source>
        <dbReference type="ARBA" id="ARBA00022927"/>
    </source>
</evidence>
<keyword evidence="12" id="KW-0969">Cilium</keyword>
<evidence type="ECO:0000256" key="10">
    <source>
        <dbReference type="SAM" id="MobiDB-lite"/>
    </source>
</evidence>
<dbReference type="OrthoDB" id="5296952at2"/>